<evidence type="ECO:0000313" key="3">
    <source>
        <dbReference type="EMBL" id="MVX64395.1"/>
    </source>
</evidence>
<dbReference type="EMBL" id="WSRQ01000016">
    <property type="protein sequence ID" value="MVX64395.1"/>
    <property type="molecule type" value="Genomic_DNA"/>
</dbReference>
<accession>A0A964RMW5</accession>
<dbReference type="InterPro" id="IPR009001">
    <property type="entry name" value="Transl_elong_EF1A/Init_IF2_C"/>
</dbReference>
<organism evidence="3 4">
    <name type="scientific">Clostridium chromiireducens</name>
    <dbReference type="NCBI Taxonomy" id="225345"/>
    <lineage>
        <taxon>Bacteria</taxon>
        <taxon>Bacillati</taxon>
        <taxon>Bacillota</taxon>
        <taxon>Clostridia</taxon>
        <taxon>Eubacteriales</taxon>
        <taxon>Clostridiaceae</taxon>
        <taxon>Clostridium</taxon>
    </lineage>
</organism>
<proteinExistence type="predicted"/>
<evidence type="ECO:0000256" key="2">
    <source>
        <dbReference type="ARBA" id="ARBA00023134"/>
    </source>
</evidence>
<dbReference type="AlphaFoldDB" id="A0A964RMW5"/>
<dbReference type="GO" id="GO:0005525">
    <property type="term" value="F:GTP binding"/>
    <property type="evidence" value="ECO:0007669"/>
    <property type="project" value="UniProtKB-KW"/>
</dbReference>
<keyword evidence="2" id="KW-0342">GTP-binding</keyword>
<comment type="caution">
    <text evidence="3">The sequence shown here is derived from an EMBL/GenBank/DDBJ whole genome shotgun (WGS) entry which is preliminary data.</text>
</comment>
<dbReference type="Gene3D" id="2.40.30.10">
    <property type="entry name" value="Translation factors"/>
    <property type="match status" value="1"/>
</dbReference>
<protein>
    <recommendedName>
        <fullName evidence="5">Elongation factor Tu</fullName>
    </recommendedName>
</protein>
<dbReference type="SUPFAM" id="SSF50465">
    <property type="entry name" value="EF-Tu/eEF-1alpha/eIF2-gamma C-terminal domain"/>
    <property type="match status" value="1"/>
</dbReference>
<gene>
    <name evidence="3" type="ORF">GKZ28_11905</name>
</gene>
<evidence type="ECO:0000256" key="1">
    <source>
        <dbReference type="ARBA" id="ARBA00022741"/>
    </source>
</evidence>
<evidence type="ECO:0000313" key="4">
    <source>
        <dbReference type="Proteomes" id="UP000656077"/>
    </source>
</evidence>
<reference evidence="3" key="1">
    <citation type="submission" date="2019-12" db="EMBL/GenBank/DDBJ databases">
        <title>Microbes associate with the intestines of laboratory mice.</title>
        <authorList>
            <person name="Navarre W."/>
            <person name="Wong E."/>
        </authorList>
    </citation>
    <scope>NUCLEOTIDE SEQUENCE</scope>
    <source>
        <strain evidence="3">NM79_F5</strain>
    </source>
</reference>
<evidence type="ECO:0008006" key="5">
    <source>
        <dbReference type="Google" id="ProtNLM"/>
    </source>
</evidence>
<dbReference type="Proteomes" id="UP000656077">
    <property type="component" value="Unassembled WGS sequence"/>
</dbReference>
<keyword evidence="1" id="KW-0547">Nucleotide-binding</keyword>
<sequence length="99" mass="11333">MIEPDIEAIITCKRKTPFYNGYRPEHLIKEYYLTTGIHQYYGVECIPNGESALGTITFVTPEAYPHCLWEGKSINIQEGSNIVGRAVIIRIFNNLLKKE</sequence>
<dbReference type="RefSeq" id="WP_160359347.1">
    <property type="nucleotide sequence ID" value="NZ_WSRQ01000016.1"/>
</dbReference>
<name>A0A964RMW5_9CLOT</name>